<dbReference type="Pfam" id="PF00809">
    <property type="entry name" value="Pterin_bind"/>
    <property type="match status" value="1"/>
</dbReference>
<dbReference type="InterPro" id="IPR011005">
    <property type="entry name" value="Dihydropteroate_synth-like_sf"/>
</dbReference>
<dbReference type="EC" id="2.5.1.15" evidence="4 9"/>
<dbReference type="CDD" id="cd00739">
    <property type="entry name" value="DHPS"/>
    <property type="match status" value="1"/>
</dbReference>
<dbReference type="RefSeq" id="WP_079643348.1">
    <property type="nucleotide sequence ID" value="NZ_FUZF01000010.1"/>
</dbReference>
<dbReference type="SUPFAM" id="SSF51717">
    <property type="entry name" value="Dihydropteroate synthetase-like"/>
    <property type="match status" value="1"/>
</dbReference>
<keyword evidence="7 9" id="KW-0460">Magnesium</keyword>
<dbReference type="InterPro" id="IPR000489">
    <property type="entry name" value="Pterin-binding_dom"/>
</dbReference>
<evidence type="ECO:0000256" key="3">
    <source>
        <dbReference type="ARBA" id="ARBA00004763"/>
    </source>
</evidence>
<accession>A0A1T5E9D3</accession>
<sequence length="280" mass="30862">MQTLHTAPCSCINAKGSLITFESPLIMGILNVTPDSFFDGGQHNTLEAASKKAEQLINHGANILDIGAYSSRPGAPLISSQEEIDRALPIIEFLSKNYPDTLLSIDTFRADVAQQAVQVGAHIINDISGGSLDEHMFATVASLQVPYILMHMQGTPETMQQYTDYEDIVEDIAVYFGERIAKLRSLGVKDIILDPGFGFSKTIAQNYDLLHRIAELQYLELPILAGISRKSMIYKKLEITPQQALSATTALNTLLLQKGVQILRVHDVLEAKQLVTLFYT</sequence>
<keyword evidence="6 9" id="KW-0479">Metal-binding</keyword>
<comment type="similarity">
    <text evidence="9">Belongs to the DHPS family.</text>
</comment>
<comment type="catalytic activity">
    <reaction evidence="1">
        <text>(7,8-dihydropterin-6-yl)methyl diphosphate + 4-aminobenzoate = 7,8-dihydropteroate + diphosphate</text>
        <dbReference type="Rhea" id="RHEA:19949"/>
        <dbReference type="ChEBI" id="CHEBI:17836"/>
        <dbReference type="ChEBI" id="CHEBI:17839"/>
        <dbReference type="ChEBI" id="CHEBI:33019"/>
        <dbReference type="ChEBI" id="CHEBI:72950"/>
        <dbReference type="EC" id="2.5.1.15"/>
    </reaction>
</comment>
<comment type="function">
    <text evidence="9">Catalyzes the condensation of para-aminobenzoate (pABA) with 6-hydroxymethyl-7,8-dihydropterin diphosphate (DHPt-PP) to form 7,8-dihydropteroate (H2Pte), the immediate precursor of folate derivatives.</text>
</comment>
<feature type="domain" description="Pterin-binding" evidence="10">
    <location>
        <begin position="24"/>
        <end position="276"/>
    </location>
</feature>
<dbReference type="GO" id="GO:0046656">
    <property type="term" value="P:folic acid biosynthetic process"/>
    <property type="evidence" value="ECO:0007669"/>
    <property type="project" value="UniProtKB-KW"/>
</dbReference>
<gene>
    <name evidence="11" type="ORF">SAMN05660841_02435</name>
</gene>
<dbReference type="PROSITE" id="PS00793">
    <property type="entry name" value="DHPS_2"/>
    <property type="match status" value="1"/>
</dbReference>
<keyword evidence="12" id="KW-1185">Reference proteome</keyword>
<organism evidence="11 12">
    <name type="scientific">Sphingobacterium nematocida</name>
    <dbReference type="NCBI Taxonomy" id="1513896"/>
    <lineage>
        <taxon>Bacteria</taxon>
        <taxon>Pseudomonadati</taxon>
        <taxon>Bacteroidota</taxon>
        <taxon>Sphingobacteriia</taxon>
        <taxon>Sphingobacteriales</taxon>
        <taxon>Sphingobacteriaceae</taxon>
        <taxon>Sphingobacterium</taxon>
    </lineage>
</organism>
<comment type="pathway">
    <text evidence="3 9">Cofactor biosynthesis; tetrahydrofolate biosynthesis; 7,8-dihydrofolate from 2-amino-4-hydroxy-6-hydroxymethyl-7,8-dihydropteridine diphosphate and 4-aminobenzoate: step 1/2.</text>
</comment>
<evidence type="ECO:0000256" key="6">
    <source>
        <dbReference type="ARBA" id="ARBA00022723"/>
    </source>
</evidence>
<evidence type="ECO:0000256" key="5">
    <source>
        <dbReference type="ARBA" id="ARBA00022679"/>
    </source>
</evidence>
<name>A0A1T5E9D3_9SPHI</name>
<dbReference type="GO" id="GO:0046872">
    <property type="term" value="F:metal ion binding"/>
    <property type="evidence" value="ECO:0007669"/>
    <property type="project" value="UniProtKB-KW"/>
</dbReference>
<evidence type="ECO:0000259" key="10">
    <source>
        <dbReference type="PROSITE" id="PS50972"/>
    </source>
</evidence>
<protein>
    <recommendedName>
        <fullName evidence="4 9">Dihydropteroate synthase</fullName>
        <shortName evidence="9">DHPS</shortName>
        <ecNumber evidence="4 9">2.5.1.15</ecNumber>
    </recommendedName>
    <alternativeName>
        <fullName evidence="9">Dihydropteroate pyrophosphorylase</fullName>
    </alternativeName>
</protein>
<dbReference type="EMBL" id="FUZF01000010">
    <property type="protein sequence ID" value="SKB80389.1"/>
    <property type="molecule type" value="Genomic_DNA"/>
</dbReference>
<keyword evidence="8 9" id="KW-0289">Folate biosynthesis</keyword>
<evidence type="ECO:0000256" key="9">
    <source>
        <dbReference type="RuleBase" id="RU361205"/>
    </source>
</evidence>
<dbReference type="PROSITE" id="PS00792">
    <property type="entry name" value="DHPS_1"/>
    <property type="match status" value="1"/>
</dbReference>
<dbReference type="UniPathway" id="UPA00077">
    <property type="reaction ID" value="UER00156"/>
</dbReference>
<dbReference type="GO" id="GO:0004156">
    <property type="term" value="F:dihydropteroate synthase activity"/>
    <property type="evidence" value="ECO:0007669"/>
    <property type="project" value="UniProtKB-EC"/>
</dbReference>
<dbReference type="PROSITE" id="PS50972">
    <property type="entry name" value="PTERIN_BINDING"/>
    <property type="match status" value="1"/>
</dbReference>
<dbReference type="PANTHER" id="PTHR20941">
    <property type="entry name" value="FOLATE SYNTHESIS PROTEINS"/>
    <property type="match status" value="1"/>
</dbReference>
<keyword evidence="5 9" id="KW-0808">Transferase</keyword>
<dbReference type="PANTHER" id="PTHR20941:SF1">
    <property type="entry name" value="FOLIC ACID SYNTHESIS PROTEIN FOL1"/>
    <property type="match status" value="1"/>
</dbReference>
<dbReference type="OrthoDB" id="9811744at2"/>
<dbReference type="Proteomes" id="UP000190150">
    <property type="component" value="Unassembled WGS sequence"/>
</dbReference>
<evidence type="ECO:0000256" key="2">
    <source>
        <dbReference type="ARBA" id="ARBA00001946"/>
    </source>
</evidence>
<dbReference type="Gene3D" id="3.20.20.20">
    <property type="entry name" value="Dihydropteroate synthase-like"/>
    <property type="match status" value="1"/>
</dbReference>
<dbReference type="GO" id="GO:0046654">
    <property type="term" value="P:tetrahydrofolate biosynthetic process"/>
    <property type="evidence" value="ECO:0007669"/>
    <property type="project" value="UniProtKB-UniPathway"/>
</dbReference>
<evidence type="ECO:0000313" key="12">
    <source>
        <dbReference type="Proteomes" id="UP000190150"/>
    </source>
</evidence>
<evidence type="ECO:0000256" key="7">
    <source>
        <dbReference type="ARBA" id="ARBA00022842"/>
    </source>
</evidence>
<dbReference type="NCBIfam" id="TIGR01496">
    <property type="entry name" value="DHPS"/>
    <property type="match status" value="1"/>
</dbReference>
<evidence type="ECO:0000256" key="4">
    <source>
        <dbReference type="ARBA" id="ARBA00012458"/>
    </source>
</evidence>
<dbReference type="STRING" id="1513896.SAMN05660841_02435"/>
<dbReference type="InterPro" id="IPR045031">
    <property type="entry name" value="DHP_synth-like"/>
</dbReference>
<evidence type="ECO:0000313" key="11">
    <source>
        <dbReference type="EMBL" id="SKB80389.1"/>
    </source>
</evidence>
<reference evidence="12" key="1">
    <citation type="submission" date="2017-02" db="EMBL/GenBank/DDBJ databases">
        <authorList>
            <person name="Varghese N."/>
            <person name="Submissions S."/>
        </authorList>
    </citation>
    <scope>NUCLEOTIDE SEQUENCE [LARGE SCALE GENOMIC DNA]</scope>
    <source>
        <strain evidence="12">DSM 24091</strain>
    </source>
</reference>
<evidence type="ECO:0000256" key="8">
    <source>
        <dbReference type="ARBA" id="ARBA00022909"/>
    </source>
</evidence>
<dbReference type="GO" id="GO:0005829">
    <property type="term" value="C:cytosol"/>
    <property type="evidence" value="ECO:0007669"/>
    <property type="project" value="TreeGrafter"/>
</dbReference>
<dbReference type="InterPro" id="IPR006390">
    <property type="entry name" value="DHP_synth_dom"/>
</dbReference>
<comment type="cofactor">
    <cofactor evidence="2 9">
        <name>Mg(2+)</name>
        <dbReference type="ChEBI" id="CHEBI:18420"/>
    </cofactor>
</comment>
<evidence type="ECO:0000256" key="1">
    <source>
        <dbReference type="ARBA" id="ARBA00000012"/>
    </source>
</evidence>
<proteinExistence type="inferred from homology"/>
<dbReference type="AlphaFoldDB" id="A0A1T5E9D3"/>